<gene>
    <name evidence="2" type="ORF">HPB48_021371</name>
</gene>
<evidence type="ECO:0000256" key="1">
    <source>
        <dbReference type="SAM" id="Phobius"/>
    </source>
</evidence>
<evidence type="ECO:0000313" key="2">
    <source>
        <dbReference type="EMBL" id="KAH9378292.1"/>
    </source>
</evidence>
<dbReference type="AlphaFoldDB" id="A0A9J6GVQ3"/>
<comment type="caution">
    <text evidence="2">The sequence shown here is derived from an EMBL/GenBank/DDBJ whole genome shotgun (WGS) entry which is preliminary data.</text>
</comment>
<keyword evidence="1" id="KW-1133">Transmembrane helix</keyword>
<feature type="transmembrane region" description="Helical" evidence="1">
    <location>
        <begin position="70"/>
        <end position="92"/>
    </location>
</feature>
<keyword evidence="1" id="KW-0812">Transmembrane</keyword>
<proteinExistence type="predicted"/>
<dbReference type="EMBL" id="JABSTR010000008">
    <property type="protein sequence ID" value="KAH9378292.1"/>
    <property type="molecule type" value="Genomic_DNA"/>
</dbReference>
<feature type="transmembrane region" description="Helical" evidence="1">
    <location>
        <begin position="37"/>
        <end position="58"/>
    </location>
</feature>
<accession>A0A9J6GVQ3</accession>
<evidence type="ECO:0000313" key="3">
    <source>
        <dbReference type="Proteomes" id="UP000821853"/>
    </source>
</evidence>
<sequence>MLLPLVADLDIVRKPVLSAVILLVLGVLFAATPHTTSAAHVGVIVASSVTVGTCVAMKQEHKAECIEPEAVSLVAGSSALILLPLLLCNPMIVDKSD</sequence>
<protein>
    <submittedName>
        <fullName evidence="2">Uncharacterized protein</fullName>
    </submittedName>
</protein>
<dbReference type="Proteomes" id="UP000821853">
    <property type="component" value="Unassembled WGS sequence"/>
</dbReference>
<keyword evidence="3" id="KW-1185">Reference proteome</keyword>
<keyword evidence="1" id="KW-0472">Membrane</keyword>
<dbReference type="VEuPathDB" id="VectorBase:HLOH_041846"/>
<reference evidence="2 3" key="1">
    <citation type="journal article" date="2020" name="Cell">
        <title>Large-Scale Comparative Analyses of Tick Genomes Elucidate Their Genetic Diversity and Vector Capacities.</title>
        <authorList>
            <consortium name="Tick Genome and Microbiome Consortium (TIGMIC)"/>
            <person name="Jia N."/>
            <person name="Wang J."/>
            <person name="Shi W."/>
            <person name="Du L."/>
            <person name="Sun Y."/>
            <person name="Zhan W."/>
            <person name="Jiang J.F."/>
            <person name="Wang Q."/>
            <person name="Zhang B."/>
            <person name="Ji P."/>
            <person name="Bell-Sakyi L."/>
            <person name="Cui X.M."/>
            <person name="Yuan T.T."/>
            <person name="Jiang B.G."/>
            <person name="Yang W.F."/>
            <person name="Lam T.T."/>
            <person name="Chang Q.C."/>
            <person name="Ding S.J."/>
            <person name="Wang X.J."/>
            <person name="Zhu J.G."/>
            <person name="Ruan X.D."/>
            <person name="Zhao L."/>
            <person name="Wei J.T."/>
            <person name="Ye R.Z."/>
            <person name="Que T.C."/>
            <person name="Du C.H."/>
            <person name="Zhou Y.H."/>
            <person name="Cheng J.X."/>
            <person name="Dai P.F."/>
            <person name="Guo W.B."/>
            <person name="Han X.H."/>
            <person name="Huang E.J."/>
            <person name="Li L.F."/>
            <person name="Wei W."/>
            <person name="Gao Y.C."/>
            <person name="Liu J.Z."/>
            <person name="Shao H.Z."/>
            <person name="Wang X."/>
            <person name="Wang C.C."/>
            <person name="Yang T.C."/>
            <person name="Huo Q.B."/>
            <person name="Li W."/>
            <person name="Chen H.Y."/>
            <person name="Chen S.E."/>
            <person name="Zhou L.G."/>
            <person name="Ni X.B."/>
            <person name="Tian J.H."/>
            <person name="Sheng Y."/>
            <person name="Liu T."/>
            <person name="Pan Y.S."/>
            <person name="Xia L.Y."/>
            <person name="Li J."/>
            <person name="Zhao F."/>
            <person name="Cao W.C."/>
        </authorList>
    </citation>
    <scope>NUCLEOTIDE SEQUENCE [LARGE SCALE GENOMIC DNA]</scope>
    <source>
        <strain evidence="2">HaeL-2018</strain>
    </source>
</reference>
<feature type="transmembrane region" description="Helical" evidence="1">
    <location>
        <begin position="12"/>
        <end position="31"/>
    </location>
</feature>
<name>A0A9J6GVQ3_HAELO</name>
<organism evidence="2 3">
    <name type="scientific">Haemaphysalis longicornis</name>
    <name type="common">Bush tick</name>
    <dbReference type="NCBI Taxonomy" id="44386"/>
    <lineage>
        <taxon>Eukaryota</taxon>
        <taxon>Metazoa</taxon>
        <taxon>Ecdysozoa</taxon>
        <taxon>Arthropoda</taxon>
        <taxon>Chelicerata</taxon>
        <taxon>Arachnida</taxon>
        <taxon>Acari</taxon>
        <taxon>Parasitiformes</taxon>
        <taxon>Ixodida</taxon>
        <taxon>Ixodoidea</taxon>
        <taxon>Ixodidae</taxon>
        <taxon>Haemaphysalinae</taxon>
        <taxon>Haemaphysalis</taxon>
    </lineage>
</organism>